<evidence type="ECO:0000313" key="1">
    <source>
        <dbReference type="EMBL" id="ABO58475.1"/>
    </source>
</evidence>
<proteinExistence type="predicted"/>
<gene>
    <name evidence="1" type="ordered locus">Bcep1808_5531</name>
</gene>
<reference evidence="2" key="1">
    <citation type="submission" date="2007-03" db="EMBL/GenBank/DDBJ databases">
        <title>Complete sequence of chromosome 3 of Burkholderia vietnamiensis G4.</title>
        <authorList>
            <consortium name="US DOE Joint Genome Institute"/>
            <person name="Copeland A."/>
            <person name="Lucas S."/>
            <person name="Lapidus A."/>
            <person name="Barry K."/>
            <person name="Detter J.C."/>
            <person name="Glavina del Rio T."/>
            <person name="Hammon N."/>
            <person name="Israni S."/>
            <person name="Dalin E."/>
            <person name="Tice H."/>
            <person name="Pitluck S."/>
            <person name="Chain P."/>
            <person name="Malfatti S."/>
            <person name="Shin M."/>
            <person name="Vergez L."/>
            <person name="Schmutz J."/>
            <person name="Larimer F."/>
            <person name="Land M."/>
            <person name="Hauser L."/>
            <person name="Kyrpides N."/>
            <person name="Tiedje J."/>
            <person name="Richardson P."/>
        </authorList>
    </citation>
    <scope>NUCLEOTIDE SEQUENCE [LARGE SCALE GENOMIC DNA]</scope>
    <source>
        <strain evidence="2">G4 / LMG 22486</strain>
    </source>
</reference>
<name>A4JQC2_BURVG</name>
<sequence length="84" mass="9718">MILREWILWRALAHATAKRALDRIPLTGERPMQRDYFSVTLSELTEGDVLVDALVVDLHCAWRCPPRVKRCNHAPMVRRVVVVV</sequence>
<accession>A4JQC2</accession>
<dbReference type="KEGG" id="bvi:Bcep1808_5531"/>
<organism evidence="1 2">
    <name type="scientific">Burkholderia vietnamiensis (strain G4 / LMG 22486)</name>
    <name type="common">Burkholderia cepacia (strain R1808)</name>
    <dbReference type="NCBI Taxonomy" id="269482"/>
    <lineage>
        <taxon>Bacteria</taxon>
        <taxon>Pseudomonadati</taxon>
        <taxon>Pseudomonadota</taxon>
        <taxon>Betaproteobacteria</taxon>
        <taxon>Burkholderiales</taxon>
        <taxon>Burkholderiaceae</taxon>
        <taxon>Burkholderia</taxon>
        <taxon>Burkholderia cepacia complex</taxon>
    </lineage>
</organism>
<dbReference type="EMBL" id="CP000616">
    <property type="protein sequence ID" value="ABO58475.1"/>
    <property type="molecule type" value="Genomic_DNA"/>
</dbReference>
<dbReference type="AlphaFoldDB" id="A4JQC2"/>
<evidence type="ECO:0000313" key="2">
    <source>
        <dbReference type="Proteomes" id="UP000002287"/>
    </source>
</evidence>
<dbReference type="HOGENOM" id="CLU_2521321_0_0_4"/>
<dbReference type="Proteomes" id="UP000002287">
    <property type="component" value="Chromosome 3"/>
</dbReference>
<protein>
    <submittedName>
        <fullName evidence="1">Uncharacterized protein</fullName>
    </submittedName>
</protein>